<keyword evidence="5" id="KW-1185">Reference proteome</keyword>
<evidence type="ECO:0000313" key="5">
    <source>
        <dbReference type="Proteomes" id="UP000823775"/>
    </source>
</evidence>
<evidence type="ECO:0000256" key="3">
    <source>
        <dbReference type="PROSITE-ProRule" id="PRU00221"/>
    </source>
</evidence>
<organism evidence="4 5">
    <name type="scientific">Datura stramonium</name>
    <name type="common">Jimsonweed</name>
    <name type="synonym">Common thornapple</name>
    <dbReference type="NCBI Taxonomy" id="4076"/>
    <lineage>
        <taxon>Eukaryota</taxon>
        <taxon>Viridiplantae</taxon>
        <taxon>Streptophyta</taxon>
        <taxon>Embryophyta</taxon>
        <taxon>Tracheophyta</taxon>
        <taxon>Spermatophyta</taxon>
        <taxon>Magnoliopsida</taxon>
        <taxon>eudicotyledons</taxon>
        <taxon>Gunneridae</taxon>
        <taxon>Pentapetalae</taxon>
        <taxon>asterids</taxon>
        <taxon>lamiids</taxon>
        <taxon>Solanales</taxon>
        <taxon>Solanaceae</taxon>
        <taxon>Solanoideae</taxon>
        <taxon>Datureae</taxon>
        <taxon>Datura</taxon>
    </lineage>
</organism>
<dbReference type="Proteomes" id="UP000823775">
    <property type="component" value="Unassembled WGS sequence"/>
</dbReference>
<feature type="repeat" description="WD" evidence="3">
    <location>
        <begin position="12"/>
        <end position="46"/>
    </location>
</feature>
<keyword evidence="2" id="KW-0687">Ribonucleoprotein</keyword>
<dbReference type="SMART" id="SM00320">
    <property type="entry name" value="WD40"/>
    <property type="match status" value="2"/>
</dbReference>
<dbReference type="PROSITE" id="PS50082">
    <property type="entry name" value="WD_REPEATS_2"/>
    <property type="match status" value="1"/>
</dbReference>
<evidence type="ECO:0000256" key="1">
    <source>
        <dbReference type="ARBA" id="ARBA00007253"/>
    </source>
</evidence>
<dbReference type="InterPro" id="IPR036322">
    <property type="entry name" value="WD40_repeat_dom_sf"/>
</dbReference>
<keyword evidence="3" id="KW-0853">WD repeat</keyword>
<comment type="caution">
    <text evidence="4">The sequence shown here is derived from an EMBL/GenBank/DDBJ whole genome shotgun (WGS) entry which is preliminary data.</text>
</comment>
<dbReference type="PROSITE" id="PS50294">
    <property type="entry name" value="WD_REPEATS_REGION"/>
    <property type="match status" value="1"/>
</dbReference>
<proteinExistence type="inferred from homology"/>
<dbReference type="InterPro" id="IPR045223">
    <property type="entry name" value="RACK1-like"/>
</dbReference>
<comment type="similarity">
    <text evidence="1">Belongs to the WD repeat G protein beta family. Ribosomal protein RACK1 subfamily.</text>
</comment>
<dbReference type="InterPro" id="IPR001680">
    <property type="entry name" value="WD40_rpt"/>
</dbReference>
<dbReference type="SUPFAM" id="SSF50978">
    <property type="entry name" value="WD40 repeat-like"/>
    <property type="match status" value="1"/>
</dbReference>
<dbReference type="Gene3D" id="2.130.10.10">
    <property type="entry name" value="YVTN repeat-like/Quinoprotein amine dehydrogenase"/>
    <property type="match status" value="1"/>
</dbReference>
<accession>A0ABS8RK61</accession>
<protein>
    <recommendedName>
        <fullName evidence="6">Guanine nucleotide-binding protein subunit beta-like protein</fullName>
    </recommendedName>
</protein>
<reference evidence="4 5" key="1">
    <citation type="journal article" date="2021" name="BMC Genomics">
        <title>Datura genome reveals duplications of psychoactive alkaloid biosynthetic genes and high mutation rate following tissue culture.</title>
        <authorList>
            <person name="Rajewski A."/>
            <person name="Carter-House D."/>
            <person name="Stajich J."/>
            <person name="Litt A."/>
        </authorList>
    </citation>
    <scope>NUCLEOTIDE SEQUENCE [LARGE SCALE GENOMIC DNA]</scope>
    <source>
        <strain evidence="4">AR-01</strain>
    </source>
</reference>
<evidence type="ECO:0000256" key="2">
    <source>
        <dbReference type="ARBA" id="ARBA00023274"/>
    </source>
</evidence>
<dbReference type="PANTHER" id="PTHR19868">
    <property type="entry name" value="RECEPTOR FOR ACTIVATED PROTEIN KINASE C RACK1"/>
    <property type="match status" value="1"/>
</dbReference>
<dbReference type="Pfam" id="PF00400">
    <property type="entry name" value="WD40"/>
    <property type="match status" value="2"/>
</dbReference>
<evidence type="ECO:0000313" key="4">
    <source>
        <dbReference type="EMBL" id="MCD7446666.1"/>
    </source>
</evidence>
<gene>
    <name evidence="4" type="ORF">HAX54_014437</name>
</gene>
<evidence type="ECO:0008006" key="6">
    <source>
        <dbReference type="Google" id="ProtNLM"/>
    </source>
</evidence>
<dbReference type="EMBL" id="JACEIK010000019">
    <property type="protein sequence ID" value="MCD7446666.1"/>
    <property type="molecule type" value="Genomic_DNA"/>
</dbReference>
<name>A0ABS8RK61_DATST</name>
<sequence>MAQESLVLRGVMKAHTDWVTAIATPVDNSDMIVTSSRDKSIIVWHLTKDGPQYGVPHRRLTKATDTSSRMLSSHPTVCLLSLALGTEASQDLQAGTTARRFVGHTKDVLSVAFSVDNRQIVSASPREQVHQAFWNTLGSWRQGWSYFALGFGEGRSSTLLTLAPSFILSALVLTGIGSAQPPSPALRFGTWRARASWSTLELISSKRVICLLPKEELLLPKNRSFTAPV</sequence>
<dbReference type="InterPro" id="IPR015943">
    <property type="entry name" value="WD40/YVTN_repeat-like_dom_sf"/>
</dbReference>